<comment type="function">
    <text evidence="4">One of the early assembly proteins it binds 23S rRNA. One of the proteins that surrounds the polypeptide exit tunnel on the outside of the ribosome. Forms the main docking site for trigger factor binding to the ribosome.</text>
</comment>
<dbReference type="GO" id="GO:0005840">
    <property type="term" value="C:ribosome"/>
    <property type="evidence" value="ECO:0007669"/>
    <property type="project" value="UniProtKB-KW"/>
</dbReference>
<keyword evidence="3 4" id="KW-0687">Ribonucleoprotein</keyword>
<dbReference type="InterPro" id="IPR012677">
    <property type="entry name" value="Nucleotide-bd_a/b_plait_sf"/>
</dbReference>
<dbReference type="NCBIfam" id="NF004363">
    <property type="entry name" value="PRK05738.2-4"/>
    <property type="match status" value="1"/>
</dbReference>
<dbReference type="Proteomes" id="UP000229756">
    <property type="component" value="Unassembled WGS sequence"/>
</dbReference>
<dbReference type="Pfam" id="PF00276">
    <property type="entry name" value="Ribosomal_L23"/>
    <property type="match status" value="1"/>
</dbReference>
<dbReference type="InterPro" id="IPR013025">
    <property type="entry name" value="Ribosomal_uL23-like"/>
</dbReference>
<evidence type="ECO:0000256" key="4">
    <source>
        <dbReference type="HAMAP-Rule" id="MF_01369"/>
    </source>
</evidence>
<evidence type="ECO:0000313" key="5">
    <source>
        <dbReference type="EMBL" id="PJC23421.1"/>
    </source>
</evidence>
<evidence type="ECO:0000256" key="2">
    <source>
        <dbReference type="ARBA" id="ARBA00022980"/>
    </source>
</evidence>
<evidence type="ECO:0000256" key="3">
    <source>
        <dbReference type="ARBA" id="ARBA00023274"/>
    </source>
</evidence>
<dbReference type="SUPFAM" id="SSF54189">
    <property type="entry name" value="Ribosomal proteins S24e, L23 and L15e"/>
    <property type="match status" value="1"/>
</dbReference>
<dbReference type="GO" id="GO:1990904">
    <property type="term" value="C:ribonucleoprotein complex"/>
    <property type="evidence" value="ECO:0007669"/>
    <property type="project" value="UniProtKB-KW"/>
</dbReference>
<accession>A0A2M8EL05</accession>
<dbReference type="HAMAP" id="MF_01369_B">
    <property type="entry name" value="Ribosomal_uL23_B"/>
    <property type="match status" value="1"/>
</dbReference>
<gene>
    <name evidence="4" type="primary">rplW</name>
    <name evidence="5" type="ORF">CO058_03770</name>
</gene>
<dbReference type="GO" id="GO:0006412">
    <property type="term" value="P:translation"/>
    <property type="evidence" value="ECO:0007669"/>
    <property type="project" value="UniProtKB-UniRule"/>
</dbReference>
<keyword evidence="2 4" id="KW-0689">Ribosomal protein</keyword>
<evidence type="ECO:0000256" key="1">
    <source>
        <dbReference type="ARBA" id="ARBA00006700"/>
    </source>
</evidence>
<comment type="subunit">
    <text evidence="4">Part of the 50S ribosomal subunit. Contacts protein L29, and trigger factor when it is bound to the ribosome.</text>
</comment>
<dbReference type="GO" id="GO:0003735">
    <property type="term" value="F:structural constituent of ribosome"/>
    <property type="evidence" value="ECO:0007669"/>
    <property type="project" value="InterPro"/>
</dbReference>
<keyword evidence="4" id="KW-0694">RNA-binding</keyword>
<comment type="caution">
    <text evidence="5">The sequence shown here is derived from an EMBL/GenBank/DDBJ whole genome shotgun (WGS) entry which is preliminary data.</text>
</comment>
<dbReference type="InterPro" id="IPR012678">
    <property type="entry name" value="Ribosomal_uL23/eL15/eS24_sf"/>
</dbReference>
<dbReference type="GO" id="GO:0019843">
    <property type="term" value="F:rRNA binding"/>
    <property type="evidence" value="ECO:0007669"/>
    <property type="project" value="UniProtKB-UniRule"/>
</dbReference>
<organism evidence="5 6">
    <name type="scientific">candidate division WWE3 bacterium CG_4_9_14_0_2_um_filter_35_11</name>
    <dbReference type="NCBI Taxonomy" id="1975077"/>
    <lineage>
        <taxon>Bacteria</taxon>
        <taxon>Katanobacteria</taxon>
    </lineage>
</organism>
<sequence length="100" mass="11306">MNYSEILKSVIITEKGATNVKKGNKYTFLITDSATKGQVKEAVETLYKVKVISVNTLKNKGKIKRSMVKNRVEFKTSYVKKAIVQLDPKNTLKFYDGGKE</sequence>
<name>A0A2M8EL05_UNCKA</name>
<protein>
    <recommendedName>
        <fullName evidence="4">Large ribosomal subunit protein uL23</fullName>
    </recommendedName>
</protein>
<comment type="similarity">
    <text evidence="1 4">Belongs to the universal ribosomal protein uL23 family.</text>
</comment>
<reference evidence="6" key="1">
    <citation type="submission" date="2017-09" db="EMBL/GenBank/DDBJ databases">
        <title>Depth-based differentiation of microbial function through sediment-hosted aquifers and enrichment of novel symbionts in the deep terrestrial subsurface.</title>
        <authorList>
            <person name="Probst A.J."/>
            <person name="Ladd B."/>
            <person name="Jarett J.K."/>
            <person name="Geller-Mcgrath D.E."/>
            <person name="Sieber C.M.K."/>
            <person name="Emerson J.B."/>
            <person name="Anantharaman K."/>
            <person name="Thomas B.C."/>
            <person name="Malmstrom R."/>
            <person name="Stieglmeier M."/>
            <person name="Klingl A."/>
            <person name="Woyke T."/>
            <person name="Ryan C.M."/>
            <person name="Banfield J.F."/>
        </authorList>
    </citation>
    <scope>NUCLEOTIDE SEQUENCE [LARGE SCALE GENOMIC DNA]</scope>
</reference>
<dbReference type="PANTHER" id="PTHR11620">
    <property type="entry name" value="60S RIBOSOMAL PROTEIN L23A"/>
    <property type="match status" value="1"/>
</dbReference>
<keyword evidence="4" id="KW-0699">rRNA-binding</keyword>
<dbReference type="AlphaFoldDB" id="A0A2M8EL05"/>
<proteinExistence type="inferred from homology"/>
<dbReference type="EMBL" id="PFSJ01000026">
    <property type="protein sequence ID" value="PJC23421.1"/>
    <property type="molecule type" value="Genomic_DNA"/>
</dbReference>
<dbReference type="Gene3D" id="3.30.70.330">
    <property type="match status" value="1"/>
</dbReference>
<evidence type="ECO:0000313" key="6">
    <source>
        <dbReference type="Proteomes" id="UP000229756"/>
    </source>
</evidence>